<gene>
    <name evidence="1" type="ORF">PROQFM164_S06g000293</name>
</gene>
<dbReference type="Proteomes" id="UP000030686">
    <property type="component" value="Unassembled WGS sequence"/>
</dbReference>
<proteinExistence type="predicted"/>
<dbReference type="STRING" id="1365484.W6R6A3"/>
<dbReference type="AlphaFoldDB" id="W6R6A3"/>
<accession>W6R6A3</accession>
<dbReference type="OrthoDB" id="1668230at2759"/>
<reference evidence="1" key="1">
    <citation type="journal article" date="2014" name="Nat. Commun.">
        <title>Multiple recent horizontal transfers of a large genomic region in cheese making fungi.</title>
        <authorList>
            <person name="Cheeseman K."/>
            <person name="Ropars J."/>
            <person name="Renault P."/>
            <person name="Dupont J."/>
            <person name="Gouzy J."/>
            <person name="Branca A."/>
            <person name="Abraham A.L."/>
            <person name="Ceppi M."/>
            <person name="Conseiller E."/>
            <person name="Debuchy R."/>
            <person name="Malagnac F."/>
            <person name="Goarin A."/>
            <person name="Silar P."/>
            <person name="Lacoste S."/>
            <person name="Sallet E."/>
            <person name="Bensimon A."/>
            <person name="Giraud T."/>
            <person name="Brygoo Y."/>
        </authorList>
    </citation>
    <scope>NUCLEOTIDE SEQUENCE [LARGE SCALE GENOMIC DNA]</scope>
    <source>
        <strain evidence="1">FM164</strain>
    </source>
</reference>
<dbReference type="EMBL" id="HG792020">
    <property type="protein sequence ID" value="CDM37332.1"/>
    <property type="molecule type" value="Genomic_DNA"/>
</dbReference>
<protein>
    <submittedName>
        <fullName evidence="1">Uncharacterized protein</fullName>
    </submittedName>
</protein>
<keyword evidence="2" id="KW-1185">Reference proteome</keyword>
<evidence type="ECO:0000313" key="1">
    <source>
        <dbReference type="EMBL" id="CDM37332.1"/>
    </source>
</evidence>
<organism evidence="1 2">
    <name type="scientific">Penicillium roqueforti (strain FM164)</name>
    <dbReference type="NCBI Taxonomy" id="1365484"/>
    <lineage>
        <taxon>Eukaryota</taxon>
        <taxon>Fungi</taxon>
        <taxon>Dikarya</taxon>
        <taxon>Ascomycota</taxon>
        <taxon>Pezizomycotina</taxon>
        <taxon>Eurotiomycetes</taxon>
        <taxon>Eurotiomycetidae</taxon>
        <taxon>Eurotiales</taxon>
        <taxon>Aspergillaceae</taxon>
        <taxon>Penicillium</taxon>
    </lineage>
</organism>
<sequence>MSSRFLDLSGDTILQEQVLGCGSSAVVVLRDGLAVKTPLRYIWSSDIDRYRGSDEY</sequence>
<name>W6R6A3_PENRF</name>
<evidence type="ECO:0000313" key="2">
    <source>
        <dbReference type="Proteomes" id="UP000030686"/>
    </source>
</evidence>